<reference evidence="1 2" key="1">
    <citation type="submission" date="2012-11" db="EMBL/GenBank/DDBJ databases">
        <authorList>
            <person name="Huguet-Tapia J.C."/>
            <person name="Durkin A.S."/>
            <person name="Pettis G.S."/>
            <person name="Badger J.H."/>
        </authorList>
    </citation>
    <scope>NUCLEOTIDE SEQUENCE [LARGE SCALE GENOMIC DNA]</scope>
    <source>
        <strain evidence="1 2">91-03</strain>
    </source>
</reference>
<organism evidence="1 2">
    <name type="scientific">Streptomyces ipomoeae 91-03</name>
    <dbReference type="NCBI Taxonomy" id="698759"/>
    <lineage>
        <taxon>Bacteria</taxon>
        <taxon>Bacillati</taxon>
        <taxon>Actinomycetota</taxon>
        <taxon>Actinomycetes</taxon>
        <taxon>Kitasatosporales</taxon>
        <taxon>Streptomycetaceae</taxon>
        <taxon>Streptomyces</taxon>
    </lineage>
</organism>
<proteinExistence type="predicted"/>
<dbReference type="AlphaFoldDB" id="L1L0C6"/>
<keyword evidence="2" id="KW-1185">Reference proteome</keyword>
<protein>
    <submittedName>
        <fullName evidence="1">Uncharacterized protein</fullName>
    </submittedName>
</protein>
<dbReference type="Proteomes" id="UP000010411">
    <property type="component" value="Unassembled WGS sequence"/>
</dbReference>
<comment type="caution">
    <text evidence="1">The sequence shown here is derived from an EMBL/GenBank/DDBJ whole genome shotgun (WGS) entry which is preliminary data.</text>
</comment>
<gene>
    <name evidence="1" type="ORF">STRIP9103_01317</name>
</gene>
<name>L1L0C6_9ACTN</name>
<accession>L1L0C6</accession>
<dbReference type="PATRIC" id="fig|698759.3.peg.2880"/>
<dbReference type="EMBL" id="AEJC01000213">
    <property type="protein sequence ID" value="EKX66526.1"/>
    <property type="molecule type" value="Genomic_DNA"/>
</dbReference>
<evidence type="ECO:0000313" key="1">
    <source>
        <dbReference type="EMBL" id="EKX66526.1"/>
    </source>
</evidence>
<evidence type="ECO:0000313" key="2">
    <source>
        <dbReference type="Proteomes" id="UP000010411"/>
    </source>
</evidence>
<sequence>MVAAAGKVAGKVAVGSAVVERWRLLFGRRMIDHLGWG</sequence>